<protein>
    <recommendedName>
        <fullName evidence="5 11">Ribonuclease H</fullName>
        <shortName evidence="11">RNase H</shortName>
        <ecNumber evidence="5 11">3.1.26.4</ecNumber>
    </recommendedName>
</protein>
<dbReference type="PROSITE" id="PS50879">
    <property type="entry name" value="RNASE_H_1"/>
    <property type="match status" value="1"/>
</dbReference>
<evidence type="ECO:0000256" key="1">
    <source>
        <dbReference type="ARBA" id="ARBA00000077"/>
    </source>
</evidence>
<evidence type="ECO:0000256" key="6">
    <source>
        <dbReference type="ARBA" id="ARBA00022722"/>
    </source>
</evidence>
<dbReference type="GO" id="GO:0000287">
    <property type="term" value="F:magnesium ion binding"/>
    <property type="evidence" value="ECO:0007669"/>
    <property type="project" value="UniProtKB-UniRule"/>
</dbReference>
<accession>A0AAW4KWK3</accession>
<dbReference type="FunFam" id="3.30.420.10:FF:000089">
    <property type="entry name" value="Ribonuclease H"/>
    <property type="match status" value="1"/>
</dbReference>
<dbReference type="CDD" id="cd09278">
    <property type="entry name" value="RNase_HI_prokaryote_like"/>
    <property type="match status" value="1"/>
</dbReference>
<dbReference type="InterPro" id="IPR050092">
    <property type="entry name" value="RNase_H"/>
</dbReference>
<dbReference type="GO" id="GO:0005737">
    <property type="term" value="C:cytoplasm"/>
    <property type="evidence" value="ECO:0007669"/>
    <property type="project" value="UniProtKB-SubCell"/>
</dbReference>
<dbReference type="GO" id="GO:0003676">
    <property type="term" value="F:nucleic acid binding"/>
    <property type="evidence" value="ECO:0007669"/>
    <property type="project" value="InterPro"/>
</dbReference>
<comment type="caution">
    <text evidence="13">The sequence shown here is derived from an EMBL/GenBank/DDBJ whole genome shotgun (WGS) entry which is preliminary data.</text>
</comment>
<reference evidence="13 14" key="1">
    <citation type="submission" date="2021-05" db="EMBL/GenBank/DDBJ databases">
        <title>The draft genome of Geobacter pelophilus DSM 12255.</title>
        <authorList>
            <person name="Xu Z."/>
            <person name="Masuda Y."/>
            <person name="Itoh H."/>
            <person name="Senoo K."/>
        </authorList>
    </citation>
    <scope>NUCLEOTIDE SEQUENCE [LARGE SCALE GENOMIC DNA]</scope>
    <source>
        <strain evidence="13 14">DSM 12255</strain>
    </source>
</reference>
<evidence type="ECO:0000256" key="8">
    <source>
        <dbReference type="ARBA" id="ARBA00022759"/>
    </source>
</evidence>
<dbReference type="GO" id="GO:0004523">
    <property type="term" value="F:RNA-DNA hybrid ribonuclease activity"/>
    <property type="evidence" value="ECO:0007669"/>
    <property type="project" value="UniProtKB-UniRule"/>
</dbReference>
<keyword evidence="8 11" id="KW-0255">Endonuclease</keyword>
<dbReference type="InterPro" id="IPR012337">
    <property type="entry name" value="RNaseH-like_sf"/>
</dbReference>
<feature type="binding site" evidence="11">
    <location>
        <position position="70"/>
    </location>
    <ligand>
        <name>Mg(2+)</name>
        <dbReference type="ChEBI" id="CHEBI:18420"/>
        <label>1</label>
    </ligand>
</feature>
<comment type="similarity">
    <text evidence="3 11">Belongs to the RNase H family.</text>
</comment>
<dbReference type="SUPFAM" id="SSF53098">
    <property type="entry name" value="Ribonuclease H-like"/>
    <property type="match status" value="1"/>
</dbReference>
<comment type="cofactor">
    <cofactor evidence="11">
        <name>Mg(2+)</name>
        <dbReference type="ChEBI" id="CHEBI:18420"/>
    </cofactor>
    <text evidence="11">Binds 1 Mg(2+) ion per subunit. May bind a second metal ion at a regulatory site, or after substrate binding.</text>
</comment>
<evidence type="ECO:0000256" key="9">
    <source>
        <dbReference type="ARBA" id="ARBA00022801"/>
    </source>
</evidence>
<dbReference type="PANTHER" id="PTHR10642:SF26">
    <property type="entry name" value="RIBONUCLEASE H1"/>
    <property type="match status" value="1"/>
</dbReference>
<feature type="binding site" evidence="11">
    <location>
        <position position="10"/>
    </location>
    <ligand>
        <name>Mg(2+)</name>
        <dbReference type="ChEBI" id="CHEBI:18420"/>
        <label>1</label>
    </ligand>
</feature>
<dbReference type="AlphaFoldDB" id="A0AAW4KWK3"/>
<dbReference type="RefSeq" id="WP_214169740.1">
    <property type="nucleotide sequence ID" value="NZ_JAHCVJ010000001.1"/>
</dbReference>
<dbReference type="NCBIfam" id="NF001236">
    <property type="entry name" value="PRK00203.1"/>
    <property type="match status" value="1"/>
</dbReference>
<dbReference type="Proteomes" id="UP000811899">
    <property type="component" value="Unassembled WGS sequence"/>
</dbReference>
<keyword evidence="11" id="KW-0963">Cytoplasm</keyword>
<keyword evidence="14" id="KW-1185">Reference proteome</keyword>
<sequence length="144" mass="15941">MSDAVEIFCDGACSGNPGPGGWGTILRLGNNEKELSGGEPATTNNRMELTAAIAGLAALKRPCRVVITTDSQYLVKGMTEWISGWIRKGWINSKKEPVVNRDLWERLLELTGIHTVEWRWVRGHDGHAENERCDELARNAIGKL</sequence>
<dbReference type="Gene3D" id="3.30.420.10">
    <property type="entry name" value="Ribonuclease H-like superfamily/Ribonuclease H"/>
    <property type="match status" value="1"/>
</dbReference>
<evidence type="ECO:0000256" key="3">
    <source>
        <dbReference type="ARBA" id="ARBA00005300"/>
    </source>
</evidence>
<evidence type="ECO:0000259" key="12">
    <source>
        <dbReference type="PROSITE" id="PS50879"/>
    </source>
</evidence>
<gene>
    <name evidence="11 13" type="primary">rnhA</name>
    <name evidence="13" type="ORF">KI809_01480</name>
</gene>
<dbReference type="InterPro" id="IPR036397">
    <property type="entry name" value="RNaseH_sf"/>
</dbReference>
<evidence type="ECO:0000256" key="7">
    <source>
        <dbReference type="ARBA" id="ARBA00022723"/>
    </source>
</evidence>
<dbReference type="InterPro" id="IPR002156">
    <property type="entry name" value="RNaseH_domain"/>
</dbReference>
<dbReference type="EMBL" id="JAHCVJ010000001">
    <property type="protein sequence ID" value="MBT0662956.1"/>
    <property type="molecule type" value="Genomic_DNA"/>
</dbReference>
<keyword evidence="6 11" id="KW-0540">Nuclease</keyword>
<evidence type="ECO:0000256" key="4">
    <source>
        <dbReference type="ARBA" id="ARBA00011245"/>
    </source>
</evidence>
<dbReference type="Pfam" id="PF00075">
    <property type="entry name" value="RNase_H"/>
    <property type="match status" value="1"/>
</dbReference>
<comment type="subunit">
    <text evidence="4 11">Monomer.</text>
</comment>
<proteinExistence type="inferred from homology"/>
<keyword evidence="9 11" id="KW-0378">Hydrolase</keyword>
<evidence type="ECO:0000256" key="11">
    <source>
        <dbReference type="HAMAP-Rule" id="MF_00042"/>
    </source>
</evidence>
<dbReference type="EC" id="3.1.26.4" evidence="5 11"/>
<keyword evidence="7 11" id="KW-0479">Metal-binding</keyword>
<dbReference type="HAMAP" id="MF_00042">
    <property type="entry name" value="RNase_H"/>
    <property type="match status" value="1"/>
</dbReference>
<feature type="binding site" evidence="11">
    <location>
        <position position="10"/>
    </location>
    <ligand>
        <name>Mg(2+)</name>
        <dbReference type="ChEBI" id="CHEBI:18420"/>
        <label>2</label>
    </ligand>
</feature>
<comment type="subcellular location">
    <subcellularLocation>
        <location evidence="11">Cytoplasm</location>
    </subcellularLocation>
</comment>
<evidence type="ECO:0000313" key="14">
    <source>
        <dbReference type="Proteomes" id="UP000811899"/>
    </source>
</evidence>
<keyword evidence="10 11" id="KW-0460">Magnesium</keyword>
<evidence type="ECO:0000256" key="2">
    <source>
        <dbReference type="ARBA" id="ARBA00004065"/>
    </source>
</evidence>
<dbReference type="GO" id="GO:0043137">
    <property type="term" value="P:DNA replication, removal of RNA primer"/>
    <property type="evidence" value="ECO:0007669"/>
    <property type="project" value="TreeGrafter"/>
</dbReference>
<organism evidence="13 14">
    <name type="scientific">Geoanaerobacter pelophilus</name>
    <dbReference type="NCBI Taxonomy" id="60036"/>
    <lineage>
        <taxon>Bacteria</taxon>
        <taxon>Pseudomonadati</taxon>
        <taxon>Thermodesulfobacteriota</taxon>
        <taxon>Desulfuromonadia</taxon>
        <taxon>Geobacterales</taxon>
        <taxon>Geobacteraceae</taxon>
        <taxon>Geoanaerobacter</taxon>
    </lineage>
</organism>
<comment type="function">
    <text evidence="2 11">Endonuclease that specifically degrades the RNA of RNA-DNA hybrids.</text>
</comment>
<evidence type="ECO:0000256" key="5">
    <source>
        <dbReference type="ARBA" id="ARBA00012180"/>
    </source>
</evidence>
<evidence type="ECO:0000313" key="13">
    <source>
        <dbReference type="EMBL" id="MBT0662956.1"/>
    </source>
</evidence>
<comment type="catalytic activity">
    <reaction evidence="1 11">
        <text>Endonucleolytic cleavage to 5'-phosphomonoester.</text>
        <dbReference type="EC" id="3.1.26.4"/>
    </reaction>
</comment>
<feature type="domain" description="RNase H type-1" evidence="12">
    <location>
        <begin position="1"/>
        <end position="142"/>
    </location>
</feature>
<feature type="binding site" evidence="11">
    <location>
        <position position="48"/>
    </location>
    <ligand>
        <name>Mg(2+)</name>
        <dbReference type="ChEBI" id="CHEBI:18420"/>
        <label>1</label>
    </ligand>
</feature>
<name>A0AAW4KWK3_9BACT</name>
<feature type="binding site" evidence="11">
    <location>
        <position position="134"/>
    </location>
    <ligand>
        <name>Mg(2+)</name>
        <dbReference type="ChEBI" id="CHEBI:18420"/>
        <label>2</label>
    </ligand>
</feature>
<dbReference type="InterPro" id="IPR022892">
    <property type="entry name" value="RNaseHI"/>
</dbReference>
<evidence type="ECO:0000256" key="10">
    <source>
        <dbReference type="ARBA" id="ARBA00022842"/>
    </source>
</evidence>
<dbReference type="PANTHER" id="PTHR10642">
    <property type="entry name" value="RIBONUCLEASE H1"/>
    <property type="match status" value="1"/>
</dbReference>